<gene>
    <name evidence="14" type="ORF">AT959_11530</name>
</gene>
<comment type="cofactor">
    <cofactor evidence="1">
        <name>FAD</name>
        <dbReference type="ChEBI" id="CHEBI:57692"/>
    </cofactor>
</comment>
<dbReference type="InterPro" id="IPR017938">
    <property type="entry name" value="Riboflavin_synthase-like_b-brl"/>
</dbReference>
<keyword evidence="12" id="KW-0472">Membrane</keyword>
<dbReference type="InterPro" id="IPR050415">
    <property type="entry name" value="MRET"/>
</dbReference>
<dbReference type="SUPFAM" id="SSF52343">
    <property type="entry name" value="Ferredoxin reductase-like, C-terminal NADP-linked domain"/>
    <property type="match status" value="1"/>
</dbReference>
<keyword evidence="11" id="KW-0411">Iron-sulfur</keyword>
<dbReference type="Pfam" id="PF01794">
    <property type="entry name" value="Ferric_reduct"/>
    <property type="match status" value="1"/>
</dbReference>
<evidence type="ECO:0000256" key="2">
    <source>
        <dbReference type="ARBA" id="ARBA00004141"/>
    </source>
</evidence>
<keyword evidence="15" id="KW-1185">Reference proteome</keyword>
<name>A0A133XGH8_9RHOO</name>
<dbReference type="InterPro" id="IPR013112">
    <property type="entry name" value="FAD-bd_8"/>
</dbReference>
<dbReference type="PANTHER" id="PTHR47354">
    <property type="entry name" value="NADH OXIDOREDUCTASE HCR"/>
    <property type="match status" value="1"/>
</dbReference>
<evidence type="ECO:0000313" key="15">
    <source>
        <dbReference type="Proteomes" id="UP000070186"/>
    </source>
</evidence>
<evidence type="ECO:0000256" key="9">
    <source>
        <dbReference type="ARBA" id="ARBA00023002"/>
    </source>
</evidence>
<sequence>MKLPRLLSIPLLTAILLGLPVVWAWPAGLPLWRSLGIVFGWAGCGLLLASLVLMLRESWLAERLGGLERMYAWHHVLGTLAYLLLLAHPLALAVDNLAESPVLAWALLSPLSQGWPLWFGWLGLLCLMLGMAASFARRLPYPLWRGLHALLAVAILFGCLHLWLLGLGPSFFFMLLLSLLFLGWRFLRIDSSLAARPYLVSQVQKVAADIVEIALRPLGMPIAARPGQFVVVGFGNGGGFRGCGECHPYTICAVDPEGHLRIAIKALGDCTRHLQTVEIGVPVGVQGPFGDFLLDRPPLPQFWLAGGIGLTPFLAVLRDERLTQPTQLFYFYRQPEDAAYVEELRTLAARQPLLTLHVHCGDFNAAALAGLLPDSTALAGRIAFLCGPPGLLGSTAEILGQRGMAPASIHFECFDFR</sequence>
<dbReference type="PANTHER" id="PTHR47354:SF8">
    <property type="entry name" value="1,2-PHENYLACETYL-COA EPOXIDASE, SUBUNIT E"/>
    <property type="match status" value="1"/>
</dbReference>
<dbReference type="SUPFAM" id="SSF63380">
    <property type="entry name" value="Riboflavin synthase domain-like"/>
    <property type="match status" value="1"/>
</dbReference>
<dbReference type="GO" id="GO:0016491">
    <property type="term" value="F:oxidoreductase activity"/>
    <property type="evidence" value="ECO:0007669"/>
    <property type="project" value="UniProtKB-KW"/>
</dbReference>
<dbReference type="PROSITE" id="PS51384">
    <property type="entry name" value="FAD_FR"/>
    <property type="match status" value="1"/>
</dbReference>
<evidence type="ECO:0000256" key="5">
    <source>
        <dbReference type="ARBA" id="ARBA00022714"/>
    </source>
</evidence>
<keyword evidence="4" id="KW-0812">Transmembrane</keyword>
<dbReference type="Proteomes" id="UP000070186">
    <property type="component" value="Unassembled WGS sequence"/>
</dbReference>
<feature type="domain" description="FAD-binding FR-type" evidence="13">
    <location>
        <begin position="193"/>
        <end position="295"/>
    </location>
</feature>
<evidence type="ECO:0000256" key="10">
    <source>
        <dbReference type="ARBA" id="ARBA00023004"/>
    </source>
</evidence>
<dbReference type="STRING" id="281362.AT959_11530"/>
<evidence type="ECO:0000256" key="11">
    <source>
        <dbReference type="ARBA" id="ARBA00023014"/>
    </source>
</evidence>
<comment type="subcellular location">
    <subcellularLocation>
        <location evidence="2">Membrane</location>
        <topology evidence="2">Multi-pass membrane protein</topology>
    </subcellularLocation>
</comment>
<keyword evidence="6" id="KW-0479">Metal-binding</keyword>
<reference evidence="14 15" key="1">
    <citation type="submission" date="2015-12" db="EMBL/GenBank/DDBJ databases">
        <title>Nitrous oxide reduction kinetics distinguish bacteria harboring typical versus atypical NosZ.</title>
        <authorList>
            <person name="Yoon S."/>
            <person name="Nissen S."/>
            <person name="Park D."/>
            <person name="Sanford R.A."/>
            <person name="Loeffler F.E."/>
        </authorList>
    </citation>
    <scope>NUCLEOTIDE SEQUENCE [LARGE SCALE GENOMIC DNA]</scope>
    <source>
        <strain evidence="14 15">ATCC BAA-841</strain>
    </source>
</reference>
<keyword evidence="10" id="KW-0408">Iron</keyword>
<keyword evidence="9" id="KW-0560">Oxidoreductase</keyword>
<evidence type="ECO:0000259" key="13">
    <source>
        <dbReference type="PROSITE" id="PS51384"/>
    </source>
</evidence>
<evidence type="ECO:0000256" key="12">
    <source>
        <dbReference type="ARBA" id="ARBA00023136"/>
    </source>
</evidence>
<keyword evidence="3" id="KW-0285">Flavoprotein</keyword>
<dbReference type="RefSeq" id="WP_066883231.1">
    <property type="nucleotide sequence ID" value="NZ_LODL01000021.1"/>
</dbReference>
<keyword evidence="5" id="KW-0001">2Fe-2S</keyword>
<evidence type="ECO:0000256" key="4">
    <source>
        <dbReference type="ARBA" id="ARBA00022692"/>
    </source>
</evidence>
<dbReference type="GO" id="GO:0046872">
    <property type="term" value="F:metal ion binding"/>
    <property type="evidence" value="ECO:0007669"/>
    <property type="project" value="UniProtKB-KW"/>
</dbReference>
<evidence type="ECO:0000313" key="14">
    <source>
        <dbReference type="EMBL" id="KXB30016.1"/>
    </source>
</evidence>
<dbReference type="AlphaFoldDB" id="A0A133XGH8"/>
<evidence type="ECO:0000256" key="1">
    <source>
        <dbReference type="ARBA" id="ARBA00001974"/>
    </source>
</evidence>
<dbReference type="GO" id="GO:0050660">
    <property type="term" value="F:flavin adenine dinucleotide binding"/>
    <property type="evidence" value="ECO:0007669"/>
    <property type="project" value="TreeGrafter"/>
</dbReference>
<comment type="caution">
    <text evidence="14">The sequence shown here is derived from an EMBL/GenBank/DDBJ whole genome shotgun (WGS) entry which is preliminary data.</text>
</comment>
<dbReference type="InterPro" id="IPR013130">
    <property type="entry name" value="Fe3_Rdtase_TM_dom"/>
</dbReference>
<dbReference type="GO" id="GO:0016020">
    <property type="term" value="C:membrane"/>
    <property type="evidence" value="ECO:0007669"/>
    <property type="project" value="UniProtKB-SubCell"/>
</dbReference>
<dbReference type="EMBL" id="LODL01000021">
    <property type="protein sequence ID" value="KXB30016.1"/>
    <property type="molecule type" value="Genomic_DNA"/>
</dbReference>
<dbReference type="Gene3D" id="2.40.30.10">
    <property type="entry name" value="Translation factors"/>
    <property type="match status" value="1"/>
</dbReference>
<evidence type="ECO:0000256" key="3">
    <source>
        <dbReference type="ARBA" id="ARBA00022630"/>
    </source>
</evidence>
<proteinExistence type="predicted"/>
<keyword evidence="8" id="KW-1133">Transmembrane helix</keyword>
<dbReference type="Gene3D" id="3.40.50.80">
    <property type="entry name" value="Nucleotide-binding domain of ferredoxin-NADP reductase (FNR) module"/>
    <property type="match status" value="1"/>
</dbReference>
<evidence type="ECO:0000256" key="7">
    <source>
        <dbReference type="ARBA" id="ARBA00022827"/>
    </source>
</evidence>
<evidence type="ECO:0000256" key="6">
    <source>
        <dbReference type="ARBA" id="ARBA00022723"/>
    </source>
</evidence>
<organism evidence="14 15">
    <name type="scientific">Dechloromonas denitrificans</name>
    <dbReference type="NCBI Taxonomy" id="281362"/>
    <lineage>
        <taxon>Bacteria</taxon>
        <taxon>Pseudomonadati</taxon>
        <taxon>Pseudomonadota</taxon>
        <taxon>Betaproteobacteria</taxon>
        <taxon>Rhodocyclales</taxon>
        <taxon>Azonexaceae</taxon>
        <taxon>Dechloromonas</taxon>
    </lineage>
</organism>
<dbReference type="Pfam" id="PF08022">
    <property type="entry name" value="FAD_binding_8"/>
    <property type="match status" value="1"/>
</dbReference>
<dbReference type="GO" id="GO:0051537">
    <property type="term" value="F:2 iron, 2 sulfur cluster binding"/>
    <property type="evidence" value="ECO:0007669"/>
    <property type="project" value="UniProtKB-KW"/>
</dbReference>
<evidence type="ECO:0000256" key="8">
    <source>
        <dbReference type="ARBA" id="ARBA00022989"/>
    </source>
</evidence>
<protein>
    <submittedName>
        <fullName evidence="14">Oxidoreductase</fullName>
    </submittedName>
</protein>
<accession>A0A133XGH8</accession>
<keyword evidence="7" id="KW-0274">FAD</keyword>
<dbReference type="InterPro" id="IPR039261">
    <property type="entry name" value="FNR_nucleotide-bd"/>
</dbReference>
<dbReference type="InterPro" id="IPR017927">
    <property type="entry name" value="FAD-bd_FR_type"/>
</dbReference>